<dbReference type="InterPro" id="IPR011040">
    <property type="entry name" value="Sialidase"/>
</dbReference>
<dbReference type="SUPFAM" id="SSF50939">
    <property type="entry name" value="Sialidases"/>
    <property type="match status" value="1"/>
</dbReference>
<proteinExistence type="predicted"/>
<dbReference type="AlphaFoldDB" id="A0A645F4D9"/>
<accession>A0A645F4D9</accession>
<dbReference type="EMBL" id="VSSQ01055227">
    <property type="protein sequence ID" value="MPN09141.1"/>
    <property type="molecule type" value="Genomic_DNA"/>
</dbReference>
<dbReference type="CDD" id="cd15482">
    <property type="entry name" value="Sialidase_non-viral"/>
    <property type="match status" value="1"/>
</dbReference>
<dbReference type="Gene3D" id="2.120.10.10">
    <property type="match status" value="2"/>
</dbReference>
<gene>
    <name evidence="2" type="ORF">SDC9_156429</name>
</gene>
<name>A0A645F4D9_9ZZZZ</name>
<dbReference type="Pfam" id="PF13088">
    <property type="entry name" value="BNR_2"/>
    <property type="match status" value="1"/>
</dbReference>
<protein>
    <recommendedName>
        <fullName evidence="1">Sialidase domain-containing protein</fullName>
    </recommendedName>
</protein>
<evidence type="ECO:0000313" key="2">
    <source>
        <dbReference type="EMBL" id="MPN09141.1"/>
    </source>
</evidence>
<comment type="caution">
    <text evidence="2">The sequence shown here is derived from an EMBL/GenBank/DDBJ whole genome shotgun (WGS) entry which is preliminary data.</text>
</comment>
<organism evidence="2">
    <name type="scientific">bioreactor metagenome</name>
    <dbReference type="NCBI Taxonomy" id="1076179"/>
    <lineage>
        <taxon>unclassified sequences</taxon>
        <taxon>metagenomes</taxon>
        <taxon>ecological metagenomes</taxon>
    </lineage>
</organism>
<feature type="domain" description="Sialidase" evidence="1">
    <location>
        <begin position="21"/>
        <end position="163"/>
    </location>
</feature>
<evidence type="ECO:0000259" key="1">
    <source>
        <dbReference type="Pfam" id="PF13088"/>
    </source>
</evidence>
<reference evidence="2" key="1">
    <citation type="submission" date="2019-08" db="EMBL/GenBank/DDBJ databases">
        <authorList>
            <person name="Kucharzyk K."/>
            <person name="Murdoch R.W."/>
            <person name="Higgins S."/>
            <person name="Loffler F."/>
        </authorList>
    </citation>
    <scope>NUCLEOTIDE SEQUENCE</scope>
</reference>
<sequence length="246" mass="27199">MRLGTGGKLYEVPENQRAAENRIAFSDDNGDHWSVWQPLPLRGIVPSRLLELRSGRWLLSAHRPEAHLVSYGIHSDDRGNSWSPEGVLAQDARYELCEASLLELPGGEIAALLRENSFVGCDCLKTVSRDGGVSWSSVTALPIPGCHRPVAGFLADGRVLITYRFYQGGKAGGQNFFAALTDVASLLGSERREADCRLIPIDYDGAEHSDLGYSGWVEFPDGEIYIVSYIVDDHRHAQLRGYAVRW</sequence>
<dbReference type="InterPro" id="IPR036278">
    <property type="entry name" value="Sialidase_sf"/>
</dbReference>